<keyword evidence="11" id="KW-0234">DNA repair</keyword>
<dbReference type="PROSITE" id="PS01124">
    <property type="entry name" value="HTH_ARAC_FAMILY_2"/>
    <property type="match status" value="1"/>
</dbReference>
<dbReference type="InterPro" id="IPR020449">
    <property type="entry name" value="Tscrpt_reg_AraC-type_HTH"/>
</dbReference>
<dbReference type="Proteomes" id="UP000187074">
    <property type="component" value="Unassembled WGS sequence"/>
</dbReference>
<dbReference type="InterPro" id="IPR018060">
    <property type="entry name" value="HTH_AraC"/>
</dbReference>
<dbReference type="GO" id="GO:0008168">
    <property type="term" value="F:methyltransferase activity"/>
    <property type="evidence" value="ECO:0007669"/>
    <property type="project" value="UniProtKB-KW"/>
</dbReference>
<evidence type="ECO:0000259" key="12">
    <source>
        <dbReference type="PROSITE" id="PS01124"/>
    </source>
</evidence>
<evidence type="ECO:0000256" key="9">
    <source>
        <dbReference type="ARBA" id="ARBA00023159"/>
    </source>
</evidence>
<dbReference type="GO" id="GO:0008270">
    <property type="term" value="F:zinc ion binding"/>
    <property type="evidence" value="ECO:0007669"/>
    <property type="project" value="InterPro"/>
</dbReference>
<evidence type="ECO:0000256" key="4">
    <source>
        <dbReference type="ARBA" id="ARBA00022723"/>
    </source>
</evidence>
<evidence type="ECO:0000313" key="14">
    <source>
        <dbReference type="Proteomes" id="UP000187074"/>
    </source>
</evidence>
<evidence type="ECO:0000256" key="2">
    <source>
        <dbReference type="ARBA" id="ARBA00022603"/>
    </source>
</evidence>
<evidence type="ECO:0000256" key="7">
    <source>
        <dbReference type="ARBA" id="ARBA00023015"/>
    </source>
</evidence>
<keyword evidence="4" id="KW-0479">Metal-binding</keyword>
<dbReference type="PANTHER" id="PTHR43280:SF28">
    <property type="entry name" value="HTH-TYPE TRANSCRIPTIONAL ACTIVATOR RHAS"/>
    <property type="match status" value="1"/>
</dbReference>
<dbReference type="OrthoDB" id="9802228at2"/>
<dbReference type="EMBL" id="MRTF01000002">
    <property type="protein sequence ID" value="OME95060.1"/>
    <property type="molecule type" value="Genomic_DNA"/>
</dbReference>
<evidence type="ECO:0000256" key="3">
    <source>
        <dbReference type="ARBA" id="ARBA00022679"/>
    </source>
</evidence>
<dbReference type="AlphaFoldDB" id="A0A1R1B6G8"/>
<feature type="domain" description="HTH araC/xylS-type" evidence="12">
    <location>
        <begin position="85"/>
        <end position="183"/>
    </location>
</feature>
<evidence type="ECO:0000256" key="8">
    <source>
        <dbReference type="ARBA" id="ARBA00023125"/>
    </source>
</evidence>
<evidence type="ECO:0000256" key="1">
    <source>
        <dbReference type="ARBA" id="ARBA00001947"/>
    </source>
</evidence>
<keyword evidence="7" id="KW-0805">Transcription regulation</keyword>
<gene>
    <name evidence="13" type="ORF">BK123_08200</name>
</gene>
<dbReference type="RefSeq" id="WP_076321879.1">
    <property type="nucleotide sequence ID" value="NZ_MRTF01000002.1"/>
</dbReference>
<comment type="cofactor">
    <cofactor evidence="1">
        <name>Zn(2+)</name>
        <dbReference type="ChEBI" id="CHEBI:29105"/>
    </cofactor>
</comment>
<dbReference type="PROSITE" id="PS00041">
    <property type="entry name" value="HTH_ARAC_FAMILY_1"/>
    <property type="match status" value="1"/>
</dbReference>
<dbReference type="Pfam" id="PF12833">
    <property type="entry name" value="HTH_18"/>
    <property type="match status" value="1"/>
</dbReference>
<dbReference type="InterPro" id="IPR018062">
    <property type="entry name" value="HTH_AraC-typ_CS"/>
</dbReference>
<dbReference type="PIRSF" id="PIRSF000408">
    <property type="entry name" value="Alkyltransferas_AdaA"/>
    <property type="match status" value="1"/>
</dbReference>
<dbReference type="PRINTS" id="PR00032">
    <property type="entry name" value="HTHARAC"/>
</dbReference>
<dbReference type="InterPro" id="IPR009057">
    <property type="entry name" value="Homeodomain-like_sf"/>
</dbReference>
<name>A0A1R1B6G8_PAELA</name>
<dbReference type="GO" id="GO:0006281">
    <property type="term" value="P:DNA repair"/>
    <property type="evidence" value="ECO:0007669"/>
    <property type="project" value="UniProtKB-KW"/>
</dbReference>
<dbReference type="PANTHER" id="PTHR43280">
    <property type="entry name" value="ARAC-FAMILY TRANSCRIPTIONAL REGULATOR"/>
    <property type="match status" value="1"/>
</dbReference>
<dbReference type="Gene3D" id="1.10.10.60">
    <property type="entry name" value="Homeodomain-like"/>
    <property type="match status" value="2"/>
</dbReference>
<keyword evidence="9" id="KW-0010">Activator</keyword>
<keyword evidence="3" id="KW-0808">Transferase</keyword>
<dbReference type="SMART" id="SM00342">
    <property type="entry name" value="HTH_ARAC"/>
    <property type="match status" value="1"/>
</dbReference>
<proteinExistence type="predicted"/>
<keyword evidence="8" id="KW-0238">DNA-binding</keyword>
<accession>A0A1R1B6G8</accession>
<evidence type="ECO:0000256" key="6">
    <source>
        <dbReference type="ARBA" id="ARBA00022833"/>
    </source>
</evidence>
<dbReference type="InterPro" id="IPR035451">
    <property type="entry name" value="Ada-like_dom_sf"/>
</dbReference>
<organism evidence="13 14">
    <name type="scientific">Paenibacillus lautus</name>
    <name type="common">Bacillus lautus</name>
    <dbReference type="NCBI Taxonomy" id="1401"/>
    <lineage>
        <taxon>Bacteria</taxon>
        <taxon>Bacillati</taxon>
        <taxon>Bacillota</taxon>
        <taxon>Bacilli</taxon>
        <taxon>Bacillales</taxon>
        <taxon>Paenibacillaceae</taxon>
        <taxon>Paenibacillus</taxon>
    </lineage>
</organism>
<dbReference type="SUPFAM" id="SSF57884">
    <property type="entry name" value="Ada DNA repair protein, N-terminal domain (N-Ada 10)"/>
    <property type="match status" value="1"/>
</dbReference>
<keyword evidence="10" id="KW-0804">Transcription</keyword>
<dbReference type="Pfam" id="PF02805">
    <property type="entry name" value="Ada_Zn_binding"/>
    <property type="match status" value="1"/>
</dbReference>
<keyword evidence="5" id="KW-0227">DNA damage</keyword>
<reference evidence="13 14" key="1">
    <citation type="submission" date="2016-11" db="EMBL/GenBank/DDBJ databases">
        <title>Paenibacillus species isolates.</title>
        <authorList>
            <person name="Beno S.M."/>
        </authorList>
    </citation>
    <scope>NUCLEOTIDE SEQUENCE [LARGE SCALE GENOMIC DNA]</scope>
    <source>
        <strain evidence="13 14">FSL F4-0100</strain>
    </source>
</reference>
<comment type="caution">
    <text evidence="13">The sequence shown here is derived from an EMBL/GenBank/DDBJ whole genome shotgun (WGS) entry which is preliminary data.</text>
</comment>
<keyword evidence="6" id="KW-0862">Zinc</keyword>
<evidence type="ECO:0000256" key="10">
    <source>
        <dbReference type="ARBA" id="ARBA00023163"/>
    </source>
</evidence>
<dbReference type="Gene3D" id="3.40.10.10">
    <property type="entry name" value="DNA Methylphosphotriester Repair Domain"/>
    <property type="match status" value="1"/>
</dbReference>
<dbReference type="InterPro" id="IPR016220">
    <property type="entry name" value="Me-P-triester_DNA_alkyl-Trfase"/>
</dbReference>
<evidence type="ECO:0000313" key="13">
    <source>
        <dbReference type="EMBL" id="OME95060.1"/>
    </source>
</evidence>
<evidence type="ECO:0000256" key="11">
    <source>
        <dbReference type="ARBA" id="ARBA00023204"/>
    </source>
</evidence>
<dbReference type="GO" id="GO:0043565">
    <property type="term" value="F:sequence-specific DNA binding"/>
    <property type="evidence" value="ECO:0007669"/>
    <property type="project" value="InterPro"/>
</dbReference>
<dbReference type="GO" id="GO:0003700">
    <property type="term" value="F:DNA-binding transcription factor activity"/>
    <property type="evidence" value="ECO:0007669"/>
    <property type="project" value="InterPro"/>
</dbReference>
<keyword evidence="2" id="KW-0489">Methyltransferase</keyword>
<protein>
    <submittedName>
        <fullName evidence="13">AraC family transcriptional regulator</fullName>
    </submittedName>
</protein>
<dbReference type="GO" id="GO:0032259">
    <property type="term" value="P:methylation"/>
    <property type="evidence" value="ECO:0007669"/>
    <property type="project" value="UniProtKB-KW"/>
</dbReference>
<dbReference type="SUPFAM" id="SSF46689">
    <property type="entry name" value="Homeodomain-like"/>
    <property type="match status" value="2"/>
</dbReference>
<dbReference type="STRING" id="1401.BK123_08200"/>
<evidence type="ECO:0000256" key="5">
    <source>
        <dbReference type="ARBA" id="ARBA00022763"/>
    </source>
</evidence>
<sequence>MANRIQPTEAQWQAIINNDKDSDGKFFYAVQTTKIFCRPSCKSRPPKFENVRVFQSADEAKAERFRPCKRCKPTGERLPDHEWIELVTEYIDTHYMDHLSLDVLADVSHGSPYHLHRIFKRVKGQTPMEYIQDYRIGKAKELLTNSSLAISDIGLKVGMENTAYFITLFKKKTGMTPLSYRGQYLKNTSAEVHDHEIQSFDYH</sequence>
<dbReference type="InterPro" id="IPR004026">
    <property type="entry name" value="Ada_DNA_repair_Zn-bd"/>
</dbReference>